<proteinExistence type="predicted"/>
<organism evidence="2 3">
    <name type="scientific">Trifolium medium</name>
    <dbReference type="NCBI Taxonomy" id="97028"/>
    <lineage>
        <taxon>Eukaryota</taxon>
        <taxon>Viridiplantae</taxon>
        <taxon>Streptophyta</taxon>
        <taxon>Embryophyta</taxon>
        <taxon>Tracheophyta</taxon>
        <taxon>Spermatophyta</taxon>
        <taxon>Magnoliopsida</taxon>
        <taxon>eudicotyledons</taxon>
        <taxon>Gunneridae</taxon>
        <taxon>Pentapetalae</taxon>
        <taxon>rosids</taxon>
        <taxon>fabids</taxon>
        <taxon>Fabales</taxon>
        <taxon>Fabaceae</taxon>
        <taxon>Papilionoideae</taxon>
        <taxon>50 kb inversion clade</taxon>
        <taxon>NPAAA clade</taxon>
        <taxon>Hologalegina</taxon>
        <taxon>IRL clade</taxon>
        <taxon>Trifolieae</taxon>
        <taxon>Trifolium</taxon>
    </lineage>
</organism>
<keyword evidence="3" id="KW-1185">Reference proteome</keyword>
<protein>
    <submittedName>
        <fullName evidence="2">Uncharacterized protein</fullName>
    </submittedName>
</protein>
<evidence type="ECO:0000313" key="2">
    <source>
        <dbReference type="EMBL" id="MCI83870.1"/>
    </source>
</evidence>
<dbReference type="EMBL" id="LXQA011077324">
    <property type="protein sequence ID" value="MCI83870.1"/>
    <property type="molecule type" value="Genomic_DNA"/>
</dbReference>
<reference evidence="2 3" key="1">
    <citation type="journal article" date="2018" name="Front. Plant Sci.">
        <title>Red Clover (Trifolium pratense) and Zigzag Clover (T. medium) - A Picture of Genomic Similarities and Differences.</title>
        <authorList>
            <person name="Dluhosova J."/>
            <person name="Istvanek J."/>
            <person name="Nedelnik J."/>
            <person name="Repkova J."/>
        </authorList>
    </citation>
    <scope>NUCLEOTIDE SEQUENCE [LARGE SCALE GENOMIC DNA]</scope>
    <source>
        <strain evidence="3">cv. 10/8</strain>
        <tissue evidence="2">Leaf</tissue>
    </source>
</reference>
<feature type="compositionally biased region" description="Polar residues" evidence="1">
    <location>
        <begin position="1"/>
        <end position="20"/>
    </location>
</feature>
<name>A0A392VBL6_9FABA</name>
<feature type="region of interest" description="Disordered" evidence="1">
    <location>
        <begin position="1"/>
        <end position="22"/>
    </location>
</feature>
<sequence>DTTREYSGSSHRAPHNNTVGLLTGHHRTTQWVLSKAPRNNTVDPLTGHHAITQWVLW</sequence>
<evidence type="ECO:0000313" key="3">
    <source>
        <dbReference type="Proteomes" id="UP000265520"/>
    </source>
</evidence>
<dbReference type="Proteomes" id="UP000265520">
    <property type="component" value="Unassembled WGS sequence"/>
</dbReference>
<feature type="non-terminal residue" evidence="2">
    <location>
        <position position="1"/>
    </location>
</feature>
<evidence type="ECO:0000256" key="1">
    <source>
        <dbReference type="SAM" id="MobiDB-lite"/>
    </source>
</evidence>
<accession>A0A392VBL6</accession>
<dbReference type="AlphaFoldDB" id="A0A392VBL6"/>
<comment type="caution">
    <text evidence="2">The sequence shown here is derived from an EMBL/GenBank/DDBJ whole genome shotgun (WGS) entry which is preliminary data.</text>
</comment>